<dbReference type="InterPro" id="IPR050744">
    <property type="entry name" value="AI-2_Isomerase_LsrG"/>
</dbReference>
<dbReference type="RefSeq" id="WP_017455750.1">
    <property type="nucleotide sequence ID" value="NZ_CP016337.1"/>
</dbReference>
<organism evidence="2 3">
    <name type="scientific">Kosakonia sacchari</name>
    <dbReference type="NCBI Taxonomy" id="1158459"/>
    <lineage>
        <taxon>Bacteria</taxon>
        <taxon>Pseudomonadati</taxon>
        <taxon>Pseudomonadota</taxon>
        <taxon>Gammaproteobacteria</taxon>
        <taxon>Enterobacterales</taxon>
        <taxon>Enterobacteriaceae</taxon>
        <taxon>Kosakonia</taxon>
    </lineage>
</organism>
<dbReference type="Proteomes" id="UP000183569">
    <property type="component" value="Unassembled WGS sequence"/>
</dbReference>
<gene>
    <name evidence="2" type="ORF">SAMN02927897_01105</name>
</gene>
<dbReference type="Gene3D" id="3.30.70.100">
    <property type="match status" value="1"/>
</dbReference>
<sequence>MNTPANLRFSSADHNKLPATGIVVSAYYRVHPEDRKTFIDAVVPEMAAARKLPGCIYYAFAQDLADANAFHLVEGWKDEAAYQRHENATTFLQALATVVKNVRILNRQGVRYDVALQHVDDPRGKVAELPPH</sequence>
<dbReference type="SUPFAM" id="SSF54909">
    <property type="entry name" value="Dimeric alpha+beta barrel"/>
    <property type="match status" value="1"/>
</dbReference>
<protein>
    <submittedName>
        <fullName evidence="2">Quinol monooxygenase YgiN</fullName>
    </submittedName>
</protein>
<dbReference type="PANTHER" id="PTHR33336">
    <property type="entry name" value="QUINOL MONOOXYGENASE YGIN-RELATED"/>
    <property type="match status" value="1"/>
</dbReference>
<proteinExistence type="predicted"/>
<dbReference type="PANTHER" id="PTHR33336:SF15">
    <property type="entry name" value="ABM DOMAIN-CONTAINING PROTEIN"/>
    <property type="match status" value="1"/>
</dbReference>
<dbReference type="GO" id="GO:0004497">
    <property type="term" value="F:monooxygenase activity"/>
    <property type="evidence" value="ECO:0007669"/>
    <property type="project" value="UniProtKB-KW"/>
</dbReference>
<dbReference type="AlphaFoldDB" id="A0A1G4XKQ0"/>
<comment type="caution">
    <text evidence="2">The sequence shown here is derived from an EMBL/GenBank/DDBJ whole genome shotgun (WGS) entry which is preliminary data.</text>
</comment>
<reference evidence="2 3" key="1">
    <citation type="submission" date="2016-10" db="EMBL/GenBank/DDBJ databases">
        <authorList>
            <person name="Varghese N."/>
            <person name="Submissions S."/>
        </authorList>
    </citation>
    <scope>NUCLEOTIDE SEQUENCE [LARGE SCALE GENOMIC DNA]</scope>
    <source>
        <strain evidence="2 3">CGMCC 1.12102</strain>
    </source>
</reference>
<dbReference type="Pfam" id="PF03992">
    <property type="entry name" value="ABM"/>
    <property type="match status" value="1"/>
</dbReference>
<dbReference type="InterPro" id="IPR011008">
    <property type="entry name" value="Dimeric_a/b-barrel"/>
</dbReference>
<name>A0A1G4XKQ0_9ENTR</name>
<evidence type="ECO:0000259" key="1">
    <source>
        <dbReference type="PROSITE" id="PS51725"/>
    </source>
</evidence>
<keyword evidence="2" id="KW-0503">Monooxygenase</keyword>
<keyword evidence="2" id="KW-0560">Oxidoreductase</keyword>
<feature type="domain" description="ABM" evidence="1">
    <location>
        <begin position="22"/>
        <end position="111"/>
    </location>
</feature>
<accession>A0A1G4XKQ0</accession>
<dbReference type="EMBL" id="FMUI01000002">
    <property type="protein sequence ID" value="SCX41707.1"/>
    <property type="molecule type" value="Genomic_DNA"/>
</dbReference>
<dbReference type="InterPro" id="IPR007138">
    <property type="entry name" value="ABM_dom"/>
</dbReference>
<dbReference type="PROSITE" id="PS51725">
    <property type="entry name" value="ABM"/>
    <property type="match status" value="1"/>
</dbReference>
<dbReference type="GeneID" id="25384638"/>
<evidence type="ECO:0000313" key="3">
    <source>
        <dbReference type="Proteomes" id="UP000183569"/>
    </source>
</evidence>
<evidence type="ECO:0000313" key="2">
    <source>
        <dbReference type="EMBL" id="SCX41707.1"/>
    </source>
</evidence>